<comment type="caution">
    <text evidence="1">The sequence shown here is derived from an EMBL/GenBank/DDBJ whole genome shotgun (WGS) entry which is preliminary data.</text>
</comment>
<gene>
    <name evidence="1" type="ORF">PPYR_10003</name>
</gene>
<dbReference type="Proteomes" id="UP000327044">
    <property type="component" value="Unassembled WGS sequence"/>
</dbReference>
<sequence length="278" mass="32001">MSDHMAQVNNFEIIHSTKRVNSSLKLSKPITNMSKFMFYRLLENCDWSFIDDGLKTAEEKFSTFITTFLNYIDCSFPAKVRKGGCTRSIARRWYNGRLKNMHDVLLVLNGCYKRVRNDDLRKLVSNYRKLYKVALQNAKIATNDAFIKASSCKSKAIWQVIKQNNNDNQMHTQNRTPNEFNNFFVQIAGEISASLPVQNNDPITYFSNFKINNSTSFDFQEISFNEMRDTVSSINNSGCRDHFGITADIVKSVLNVIIVPLTKIINACTYEIQFTPMN</sequence>
<keyword evidence="2" id="KW-1185">Reference proteome</keyword>
<dbReference type="EMBL" id="VVIM01000007">
    <property type="protein sequence ID" value="KAB0795942.1"/>
    <property type="molecule type" value="Genomic_DNA"/>
</dbReference>
<name>A0A5N4AF39_PHOPY</name>
<evidence type="ECO:0000313" key="2">
    <source>
        <dbReference type="Proteomes" id="UP000327044"/>
    </source>
</evidence>
<reference evidence="1 2" key="1">
    <citation type="journal article" date="2018" name="Elife">
        <title>Firefly genomes illuminate parallel origins of bioluminescence in beetles.</title>
        <authorList>
            <person name="Fallon T.R."/>
            <person name="Lower S.E."/>
            <person name="Chang C.H."/>
            <person name="Bessho-Uehara M."/>
            <person name="Martin G.J."/>
            <person name="Bewick A.J."/>
            <person name="Behringer M."/>
            <person name="Debat H.J."/>
            <person name="Wong I."/>
            <person name="Day J.C."/>
            <person name="Suvorov A."/>
            <person name="Silva C.J."/>
            <person name="Stanger-Hall K.F."/>
            <person name="Hall D.W."/>
            <person name="Schmitz R.J."/>
            <person name="Nelson D.R."/>
            <person name="Lewis S.M."/>
            <person name="Shigenobu S."/>
            <person name="Bybee S.M."/>
            <person name="Larracuente A.M."/>
            <person name="Oba Y."/>
            <person name="Weng J.K."/>
        </authorList>
    </citation>
    <scope>NUCLEOTIDE SEQUENCE [LARGE SCALE GENOMIC DNA]</scope>
    <source>
        <strain evidence="1">1611_PpyrPB1</strain>
        <tissue evidence="1">Whole body</tissue>
    </source>
</reference>
<evidence type="ECO:0000313" key="1">
    <source>
        <dbReference type="EMBL" id="KAB0795942.1"/>
    </source>
</evidence>
<organism evidence="1 2">
    <name type="scientific">Photinus pyralis</name>
    <name type="common">Common eastern firefly</name>
    <name type="synonym">Lampyris pyralis</name>
    <dbReference type="NCBI Taxonomy" id="7054"/>
    <lineage>
        <taxon>Eukaryota</taxon>
        <taxon>Metazoa</taxon>
        <taxon>Ecdysozoa</taxon>
        <taxon>Arthropoda</taxon>
        <taxon>Hexapoda</taxon>
        <taxon>Insecta</taxon>
        <taxon>Pterygota</taxon>
        <taxon>Neoptera</taxon>
        <taxon>Endopterygota</taxon>
        <taxon>Coleoptera</taxon>
        <taxon>Polyphaga</taxon>
        <taxon>Elateriformia</taxon>
        <taxon>Elateroidea</taxon>
        <taxon>Lampyridae</taxon>
        <taxon>Lampyrinae</taxon>
        <taxon>Photinus</taxon>
    </lineage>
</organism>
<dbReference type="AlphaFoldDB" id="A0A5N4AF39"/>
<protein>
    <submittedName>
        <fullName evidence="1">Uncharacterized protein</fullName>
    </submittedName>
</protein>
<dbReference type="InParanoid" id="A0A5N4AF39"/>
<accession>A0A5N4AF39</accession>
<proteinExistence type="predicted"/>